<dbReference type="SUPFAM" id="SSF51735">
    <property type="entry name" value="NAD(P)-binding Rossmann-fold domains"/>
    <property type="match status" value="1"/>
</dbReference>
<evidence type="ECO:0000313" key="4">
    <source>
        <dbReference type="Proteomes" id="UP000298488"/>
    </source>
</evidence>
<dbReference type="AlphaFoldDB" id="A0A4V3I9Q8"/>
<reference evidence="3 4" key="1">
    <citation type="submission" date="2019-03" db="EMBL/GenBank/DDBJ databases">
        <title>Genomics of glacier-inhabiting Cryobacterium strains.</title>
        <authorList>
            <person name="Liu Q."/>
            <person name="Xin Y.-H."/>
        </authorList>
    </citation>
    <scope>NUCLEOTIDE SEQUENCE [LARGE SCALE GENOMIC DNA]</scope>
    <source>
        <strain evidence="3 4">CGMCC 1.10440</strain>
    </source>
</reference>
<dbReference type="Pfam" id="PF13561">
    <property type="entry name" value="adh_short_C2"/>
    <property type="match status" value="1"/>
</dbReference>
<protein>
    <submittedName>
        <fullName evidence="3">SDR family oxidoreductase</fullName>
    </submittedName>
</protein>
<keyword evidence="4" id="KW-1185">Reference proteome</keyword>
<dbReference type="FunFam" id="3.40.50.720:FF:000084">
    <property type="entry name" value="Short-chain dehydrogenase reductase"/>
    <property type="match status" value="1"/>
</dbReference>
<gene>
    <name evidence="3" type="ORF">E3N84_10435</name>
</gene>
<dbReference type="PANTHER" id="PTHR42760">
    <property type="entry name" value="SHORT-CHAIN DEHYDROGENASES/REDUCTASES FAMILY MEMBER"/>
    <property type="match status" value="1"/>
</dbReference>
<dbReference type="InterPro" id="IPR036291">
    <property type="entry name" value="NAD(P)-bd_dom_sf"/>
</dbReference>
<dbReference type="RefSeq" id="WP_104096263.1">
    <property type="nucleotide sequence ID" value="NZ_JACHBP010000001.1"/>
</dbReference>
<dbReference type="Gene3D" id="3.40.50.720">
    <property type="entry name" value="NAD(P)-binding Rossmann-like Domain"/>
    <property type="match status" value="1"/>
</dbReference>
<dbReference type="InterPro" id="IPR002347">
    <property type="entry name" value="SDR_fam"/>
</dbReference>
<evidence type="ECO:0000256" key="2">
    <source>
        <dbReference type="ARBA" id="ARBA00023002"/>
    </source>
</evidence>
<accession>A0A4V3I9Q8</accession>
<dbReference type="OrthoDB" id="286404at2"/>
<comment type="similarity">
    <text evidence="1">Belongs to the short-chain dehydrogenases/reductases (SDR) family.</text>
</comment>
<dbReference type="PRINTS" id="PR00080">
    <property type="entry name" value="SDRFAMILY"/>
</dbReference>
<keyword evidence="2" id="KW-0560">Oxidoreductase</keyword>
<dbReference type="EMBL" id="SOFI01000003">
    <property type="protein sequence ID" value="TFB80408.1"/>
    <property type="molecule type" value="Genomic_DNA"/>
</dbReference>
<comment type="caution">
    <text evidence="3">The sequence shown here is derived from an EMBL/GenBank/DDBJ whole genome shotgun (WGS) entry which is preliminary data.</text>
</comment>
<sequence>MTAVSTPGELFDLTGSRAAVIGGTGVLGGRFSECLAAAGAEVVVLGRSVERGGAVVDAILKAGGNASFQSLDVTDRASFDRAAAVLQDAGGFDILVNAPGVNNTTPFADLTDEEWNRLLDVNLSSVFRACQVFSPLMQNRPLGASIINISSASSGPPLSRVLGYGVAKAGVNNITQYLAREFAHDRIRVNAIIPGFFPAEQNRAVLTRERVNSIIGHTPLQRLGVPEELDGALLWLAASRASGFVTGALVTVDGGFSAMTI</sequence>
<evidence type="ECO:0000256" key="1">
    <source>
        <dbReference type="ARBA" id="ARBA00006484"/>
    </source>
</evidence>
<organism evidence="3 4">
    <name type="scientific">Terrimesophilobacter mesophilus</name>
    <dbReference type="NCBI Taxonomy" id="433647"/>
    <lineage>
        <taxon>Bacteria</taxon>
        <taxon>Bacillati</taxon>
        <taxon>Actinomycetota</taxon>
        <taxon>Actinomycetes</taxon>
        <taxon>Micrococcales</taxon>
        <taxon>Microbacteriaceae</taxon>
        <taxon>Terrimesophilobacter</taxon>
    </lineage>
</organism>
<proteinExistence type="inferred from homology"/>
<dbReference type="PANTHER" id="PTHR42760:SF115">
    <property type="entry name" value="3-OXOACYL-[ACYL-CARRIER-PROTEIN] REDUCTASE FABG"/>
    <property type="match status" value="1"/>
</dbReference>
<dbReference type="PRINTS" id="PR00081">
    <property type="entry name" value="GDHRDH"/>
</dbReference>
<evidence type="ECO:0000313" key="3">
    <source>
        <dbReference type="EMBL" id="TFB80408.1"/>
    </source>
</evidence>
<dbReference type="Proteomes" id="UP000298488">
    <property type="component" value="Unassembled WGS sequence"/>
</dbReference>
<name>A0A4V3I9Q8_9MICO</name>
<dbReference type="GO" id="GO:0016616">
    <property type="term" value="F:oxidoreductase activity, acting on the CH-OH group of donors, NAD or NADP as acceptor"/>
    <property type="evidence" value="ECO:0007669"/>
    <property type="project" value="TreeGrafter"/>
</dbReference>